<dbReference type="EMBL" id="JAEUBD010000095">
    <property type="protein sequence ID" value="KAH3677850.1"/>
    <property type="molecule type" value="Genomic_DNA"/>
</dbReference>
<dbReference type="AlphaFoldDB" id="A0A9P8PUJ4"/>
<gene>
    <name evidence="1" type="ORF">OGATHE_000504</name>
</gene>
<dbReference type="Proteomes" id="UP000788993">
    <property type="component" value="Unassembled WGS sequence"/>
</dbReference>
<evidence type="ECO:0000313" key="2">
    <source>
        <dbReference type="Proteomes" id="UP000788993"/>
    </source>
</evidence>
<name>A0A9P8PUJ4_9ASCO</name>
<reference evidence="1" key="1">
    <citation type="journal article" date="2021" name="Open Biol.">
        <title>Shared evolutionary footprints suggest mitochondrial oxidative damage underlies multiple complex I losses in fungi.</title>
        <authorList>
            <person name="Schikora-Tamarit M.A."/>
            <person name="Marcet-Houben M."/>
            <person name="Nosek J."/>
            <person name="Gabaldon T."/>
        </authorList>
    </citation>
    <scope>NUCLEOTIDE SEQUENCE</scope>
    <source>
        <strain evidence="1">NCAIM Y.01608</strain>
    </source>
</reference>
<comment type="caution">
    <text evidence="1">The sequence shown here is derived from an EMBL/GenBank/DDBJ whole genome shotgun (WGS) entry which is preliminary data.</text>
</comment>
<sequence>MTSKSKLDHSLFLIRNEFKLMPLQSCVNMRSTLLMSLVSFNEEPMVNWFKSSSMIKLLGLKYLRSR</sequence>
<proteinExistence type="predicted"/>
<accession>A0A9P8PUJ4</accession>
<keyword evidence="2" id="KW-1185">Reference proteome</keyword>
<evidence type="ECO:0000313" key="1">
    <source>
        <dbReference type="EMBL" id="KAH3677850.1"/>
    </source>
</evidence>
<reference evidence="1" key="2">
    <citation type="submission" date="2021-01" db="EMBL/GenBank/DDBJ databases">
        <authorList>
            <person name="Schikora-Tamarit M.A."/>
        </authorList>
    </citation>
    <scope>NUCLEOTIDE SEQUENCE</scope>
    <source>
        <strain evidence="1">NCAIM Y.01608</strain>
    </source>
</reference>
<protein>
    <submittedName>
        <fullName evidence="1">Uncharacterized protein</fullName>
    </submittedName>
</protein>
<organism evidence="1 2">
    <name type="scientific">Ogataea polymorpha</name>
    <dbReference type="NCBI Taxonomy" id="460523"/>
    <lineage>
        <taxon>Eukaryota</taxon>
        <taxon>Fungi</taxon>
        <taxon>Dikarya</taxon>
        <taxon>Ascomycota</taxon>
        <taxon>Saccharomycotina</taxon>
        <taxon>Pichiomycetes</taxon>
        <taxon>Pichiales</taxon>
        <taxon>Pichiaceae</taxon>
        <taxon>Ogataea</taxon>
    </lineage>
</organism>